<sequence length="94" mass="10624">MAGLVRARDCANSEPLTDRTGRRMTGSQVWGREMTTRSFGAEKSGSLWRWWPMGFSHGGSMGLNARAPEQTQRRITEDQTSTPIRFVVLAYMQD</sequence>
<feature type="compositionally biased region" description="Basic and acidic residues" evidence="1">
    <location>
        <begin position="1"/>
        <end position="21"/>
    </location>
</feature>
<dbReference type="EMBL" id="LVLJ01002613">
    <property type="protein sequence ID" value="OAE24380.1"/>
    <property type="molecule type" value="Genomic_DNA"/>
</dbReference>
<evidence type="ECO:0000313" key="3">
    <source>
        <dbReference type="Proteomes" id="UP000077202"/>
    </source>
</evidence>
<accession>A0A176VU98</accession>
<organism evidence="2 3">
    <name type="scientific">Marchantia polymorpha subsp. ruderalis</name>
    <dbReference type="NCBI Taxonomy" id="1480154"/>
    <lineage>
        <taxon>Eukaryota</taxon>
        <taxon>Viridiplantae</taxon>
        <taxon>Streptophyta</taxon>
        <taxon>Embryophyta</taxon>
        <taxon>Marchantiophyta</taxon>
        <taxon>Marchantiopsida</taxon>
        <taxon>Marchantiidae</taxon>
        <taxon>Marchantiales</taxon>
        <taxon>Marchantiaceae</taxon>
        <taxon>Marchantia</taxon>
    </lineage>
</organism>
<feature type="region of interest" description="Disordered" evidence="1">
    <location>
        <begin position="1"/>
        <end position="26"/>
    </location>
</feature>
<gene>
    <name evidence="2" type="ORF">AXG93_4343s1490</name>
</gene>
<name>A0A176VU98_MARPO</name>
<evidence type="ECO:0000313" key="2">
    <source>
        <dbReference type="EMBL" id="OAE24380.1"/>
    </source>
</evidence>
<evidence type="ECO:0000256" key="1">
    <source>
        <dbReference type="SAM" id="MobiDB-lite"/>
    </source>
</evidence>
<protein>
    <submittedName>
        <fullName evidence="2">Uncharacterized protein</fullName>
    </submittedName>
</protein>
<proteinExistence type="predicted"/>
<reference evidence="2" key="1">
    <citation type="submission" date="2016-03" db="EMBL/GenBank/DDBJ databases">
        <title>Mechanisms controlling the formation of the plant cell surface in tip-growing cells are functionally conserved among land plants.</title>
        <authorList>
            <person name="Honkanen S."/>
            <person name="Jones V.A."/>
            <person name="Morieri G."/>
            <person name="Champion C."/>
            <person name="Hetherington A.J."/>
            <person name="Kelly S."/>
            <person name="Saint-Marcoux D."/>
            <person name="Proust H."/>
            <person name="Prescott H."/>
            <person name="Dolan L."/>
        </authorList>
    </citation>
    <scope>NUCLEOTIDE SEQUENCE [LARGE SCALE GENOMIC DNA]</scope>
    <source>
        <tissue evidence="2">Whole gametophyte</tissue>
    </source>
</reference>
<dbReference type="Proteomes" id="UP000077202">
    <property type="component" value="Unassembled WGS sequence"/>
</dbReference>
<comment type="caution">
    <text evidence="2">The sequence shown here is derived from an EMBL/GenBank/DDBJ whole genome shotgun (WGS) entry which is preliminary data.</text>
</comment>
<dbReference type="AlphaFoldDB" id="A0A176VU98"/>
<keyword evidence="3" id="KW-1185">Reference proteome</keyword>